<name>A0A3L0VXZ1_ECOLX</name>
<proteinExistence type="predicted"/>
<dbReference type="AlphaFoldDB" id="A0A3L0VXZ1"/>
<dbReference type="EMBL" id="RNRV01000013">
    <property type="protein sequence ID" value="MHO04608.1"/>
    <property type="molecule type" value="Genomic_DNA"/>
</dbReference>
<protein>
    <submittedName>
        <fullName evidence="2">Uncharacterized protein</fullName>
    </submittedName>
</protein>
<feature type="compositionally biased region" description="Basic and acidic residues" evidence="1">
    <location>
        <begin position="434"/>
        <end position="449"/>
    </location>
</feature>
<reference evidence="2" key="1">
    <citation type="submission" date="2018-10" db="EMBL/GenBank/DDBJ databases">
        <authorList>
            <consortium name="NARMS: The National Antimicrobial Resistance Monitoring System"/>
        </authorList>
    </citation>
    <scope>NUCLEOTIDE SEQUENCE [LARGE SCALE GENOMIC DNA]</scope>
    <source>
        <strain evidence="2">CVM N17EC0388</strain>
    </source>
</reference>
<accession>A0A3L0VXZ1</accession>
<sequence length="449" mass="48680">MIQQNAKPAAATKNGLDMVGISLMVEKAIIIPGAEGDALELVGTPTNSTSAFKEGERLRVQFRPDLMQKAIDNLIKGTGQGAKPMLAKLKSDETALAGSLVALEHCYPVKVEGAKATDTDGNQLMMSRWLTTVSSNFKMHDDRLMLDGVFASAPKIRFDNPKAGQPDEPKAITFAVNANADDKIWVQIPTANGAGNVSRTQTLDWVKERLQAAKQESKRISVYLDTLSSNPQECAPISSEAELKTVLANQLAQGTTALSMLRLTDDTGAEVLTRKVSVIFKQVDGQYEPDTEQTIKTLLERPIFKDLANEQVFAGLSSGVLKMEAIPGYRVSFSGNPLADDNISNKTINQVLEGKTTNFNVIWGNNGENYSRVLLPGIARNDNISGFTVTGFLQEEMGTHTAKTLPTPLIGQVAPESQVTFEEEPEPLPPVSDHGQELEHEAEHSGPRP</sequence>
<feature type="region of interest" description="Disordered" evidence="1">
    <location>
        <begin position="415"/>
        <end position="449"/>
    </location>
</feature>
<comment type="caution">
    <text evidence="2">The sequence shown here is derived from an EMBL/GenBank/DDBJ whole genome shotgun (WGS) entry which is preliminary data.</text>
</comment>
<gene>
    <name evidence="2" type="ORF">D9F05_09510</name>
</gene>
<organism evidence="2">
    <name type="scientific">Escherichia coli</name>
    <dbReference type="NCBI Taxonomy" id="562"/>
    <lineage>
        <taxon>Bacteria</taxon>
        <taxon>Pseudomonadati</taxon>
        <taxon>Pseudomonadota</taxon>
        <taxon>Gammaproteobacteria</taxon>
        <taxon>Enterobacterales</taxon>
        <taxon>Enterobacteriaceae</taxon>
        <taxon>Escherichia</taxon>
    </lineage>
</organism>
<evidence type="ECO:0000313" key="2">
    <source>
        <dbReference type="EMBL" id="MHO04608.1"/>
    </source>
</evidence>
<evidence type="ECO:0000256" key="1">
    <source>
        <dbReference type="SAM" id="MobiDB-lite"/>
    </source>
</evidence>